<accession>A0A217EDE2</accession>
<keyword evidence="4" id="KW-1003">Cell membrane</keyword>
<sequence>MRQSKLGFTLLELLIVVVIIGLLAGIVGPKLFKNINKSEVATAKAQVDTFIKALDTFRIDTGRYPSTEEGLAALSNRPNGLQGWNGPYLKKGAPADPWGSPYQYAMPGQHGDDYDVYSFGKDKKQGGDDDNKDIGNW</sequence>
<dbReference type="EMBL" id="FZLN01000001">
    <property type="protein sequence ID" value="SNQ28414.1"/>
    <property type="molecule type" value="Genomic_DNA"/>
</dbReference>
<feature type="compositionally biased region" description="Basic and acidic residues" evidence="10">
    <location>
        <begin position="120"/>
        <end position="137"/>
    </location>
</feature>
<keyword evidence="14" id="KW-1185">Reference proteome</keyword>
<evidence type="ECO:0000256" key="2">
    <source>
        <dbReference type="ARBA" id="ARBA00009984"/>
    </source>
</evidence>
<dbReference type="Pfam" id="PF07963">
    <property type="entry name" value="N_methyl"/>
    <property type="match status" value="1"/>
</dbReference>
<dbReference type="SUPFAM" id="SSF54523">
    <property type="entry name" value="Pili subunits"/>
    <property type="match status" value="1"/>
</dbReference>
<evidence type="ECO:0000256" key="4">
    <source>
        <dbReference type="ARBA" id="ARBA00022475"/>
    </source>
</evidence>
<dbReference type="Gene3D" id="3.30.700.10">
    <property type="entry name" value="Glycoprotein, Type 4 Pilin"/>
    <property type="match status" value="1"/>
</dbReference>
<dbReference type="InterPro" id="IPR000983">
    <property type="entry name" value="Bac_GSPG_pilin"/>
</dbReference>
<proteinExistence type="inferred from homology"/>
<dbReference type="GO" id="GO:0015627">
    <property type="term" value="C:type II protein secretion system complex"/>
    <property type="evidence" value="ECO:0007669"/>
    <property type="project" value="InterPro"/>
</dbReference>
<keyword evidence="6" id="KW-0997">Cell inner membrane</keyword>
<protein>
    <recommendedName>
        <fullName evidence="3">Type II secretion system core protein G</fullName>
    </recommendedName>
</protein>
<evidence type="ECO:0000256" key="8">
    <source>
        <dbReference type="ARBA" id="ARBA00022989"/>
    </source>
</evidence>
<evidence type="ECO:0000256" key="11">
    <source>
        <dbReference type="SAM" id="Phobius"/>
    </source>
</evidence>
<dbReference type="RefSeq" id="WP_088822443.1">
    <property type="nucleotide sequence ID" value="NZ_FZLN01000001.1"/>
</dbReference>
<evidence type="ECO:0000256" key="5">
    <source>
        <dbReference type="ARBA" id="ARBA00022481"/>
    </source>
</evidence>
<dbReference type="GO" id="GO:0015628">
    <property type="term" value="P:protein secretion by the type II secretion system"/>
    <property type="evidence" value="ECO:0007669"/>
    <property type="project" value="InterPro"/>
</dbReference>
<dbReference type="NCBIfam" id="TIGR01710">
    <property type="entry name" value="typeII_sec_gspG"/>
    <property type="match status" value="1"/>
</dbReference>
<dbReference type="InterPro" id="IPR013545">
    <property type="entry name" value="T2SS_protein-GspG_C"/>
</dbReference>
<evidence type="ECO:0000259" key="12">
    <source>
        <dbReference type="Pfam" id="PF08334"/>
    </source>
</evidence>
<dbReference type="GO" id="GO:0005886">
    <property type="term" value="C:plasma membrane"/>
    <property type="evidence" value="ECO:0007669"/>
    <property type="project" value="UniProtKB-SubCell"/>
</dbReference>
<feature type="region of interest" description="Disordered" evidence="10">
    <location>
        <begin position="116"/>
        <end position="137"/>
    </location>
</feature>
<dbReference type="InterPro" id="IPR012902">
    <property type="entry name" value="N_methyl_site"/>
</dbReference>
<evidence type="ECO:0000256" key="1">
    <source>
        <dbReference type="ARBA" id="ARBA00004377"/>
    </source>
</evidence>
<comment type="subcellular location">
    <subcellularLocation>
        <location evidence="1">Cell inner membrane</location>
        <topology evidence="1">Single-pass membrane protein</topology>
    </subcellularLocation>
</comment>
<dbReference type="AlphaFoldDB" id="A0A217EDE2"/>
<feature type="domain" description="Type II secretion system protein GspG C-terminal" evidence="12">
    <location>
        <begin position="30"/>
        <end position="137"/>
    </location>
</feature>
<evidence type="ECO:0000313" key="13">
    <source>
        <dbReference type="EMBL" id="SNQ28414.1"/>
    </source>
</evidence>
<keyword evidence="8 11" id="KW-1133">Transmembrane helix</keyword>
<dbReference type="PRINTS" id="PR00813">
    <property type="entry name" value="BCTERIALGSPG"/>
</dbReference>
<dbReference type="Proteomes" id="UP000243463">
    <property type="component" value="Unassembled WGS sequence"/>
</dbReference>
<keyword evidence="7 11" id="KW-0812">Transmembrane</keyword>
<dbReference type="Pfam" id="PF08334">
    <property type="entry name" value="T2SSG"/>
    <property type="match status" value="1"/>
</dbReference>
<dbReference type="OrthoDB" id="9795612at2"/>
<dbReference type="InterPro" id="IPR045584">
    <property type="entry name" value="Pilin-like"/>
</dbReference>
<evidence type="ECO:0000256" key="6">
    <source>
        <dbReference type="ARBA" id="ARBA00022519"/>
    </source>
</evidence>
<evidence type="ECO:0000313" key="14">
    <source>
        <dbReference type="Proteomes" id="UP000243463"/>
    </source>
</evidence>
<dbReference type="NCBIfam" id="TIGR02532">
    <property type="entry name" value="IV_pilin_GFxxxE"/>
    <property type="match status" value="1"/>
</dbReference>
<name>A0A217EDE2_9GAMM</name>
<dbReference type="InterPro" id="IPR010054">
    <property type="entry name" value="Type2_sec_GspG"/>
</dbReference>
<feature type="transmembrane region" description="Helical" evidence="11">
    <location>
        <begin position="6"/>
        <end position="27"/>
    </location>
</feature>
<keyword evidence="9 11" id="KW-0472">Membrane</keyword>
<organism evidence="13 14">
    <name type="scientific">Acinetobacter apis</name>
    <dbReference type="NCBI Taxonomy" id="1229165"/>
    <lineage>
        <taxon>Bacteria</taxon>
        <taxon>Pseudomonadati</taxon>
        <taxon>Pseudomonadota</taxon>
        <taxon>Gammaproteobacteria</taxon>
        <taxon>Moraxellales</taxon>
        <taxon>Moraxellaceae</taxon>
        <taxon>Acinetobacter</taxon>
    </lineage>
</organism>
<evidence type="ECO:0000256" key="9">
    <source>
        <dbReference type="ARBA" id="ARBA00023136"/>
    </source>
</evidence>
<evidence type="ECO:0000256" key="3">
    <source>
        <dbReference type="ARBA" id="ARBA00020042"/>
    </source>
</evidence>
<evidence type="ECO:0000256" key="10">
    <source>
        <dbReference type="SAM" id="MobiDB-lite"/>
    </source>
</evidence>
<keyword evidence="5" id="KW-0488">Methylation</keyword>
<evidence type="ECO:0000256" key="7">
    <source>
        <dbReference type="ARBA" id="ARBA00022692"/>
    </source>
</evidence>
<comment type="similarity">
    <text evidence="2">Belongs to the GSP G family.</text>
</comment>
<reference evidence="14" key="1">
    <citation type="submission" date="2017-06" db="EMBL/GenBank/DDBJ databases">
        <authorList>
            <person name="Varghese N."/>
            <person name="Submissions S."/>
        </authorList>
    </citation>
    <scope>NUCLEOTIDE SEQUENCE [LARGE SCALE GENOMIC DNA]</scope>
    <source>
        <strain evidence="14">ANC 5114</strain>
    </source>
</reference>
<gene>
    <name evidence="13" type="ORF">SAMN05444584_0334</name>
</gene>